<comment type="similarity">
    <text evidence="2 4">Belongs to the precorrin methyltransferase family.</text>
</comment>
<organism evidence="6 7">
    <name type="scientific">Crassaminicella indica</name>
    <dbReference type="NCBI Taxonomy" id="2855394"/>
    <lineage>
        <taxon>Bacteria</taxon>
        <taxon>Bacillati</taxon>
        <taxon>Bacillota</taxon>
        <taxon>Clostridia</taxon>
        <taxon>Eubacteriales</taxon>
        <taxon>Clostridiaceae</taxon>
        <taxon>Crassaminicella</taxon>
    </lineage>
</organism>
<keyword evidence="7" id="KW-1185">Reference proteome</keyword>
<proteinExistence type="inferred from homology"/>
<dbReference type="GO" id="GO:0032259">
    <property type="term" value="P:methylation"/>
    <property type="evidence" value="ECO:0007669"/>
    <property type="project" value="UniProtKB-KW"/>
</dbReference>
<evidence type="ECO:0000256" key="3">
    <source>
        <dbReference type="ARBA" id="ARBA00022573"/>
    </source>
</evidence>
<evidence type="ECO:0000313" key="7">
    <source>
        <dbReference type="Proteomes" id="UP000886818"/>
    </source>
</evidence>
<comment type="pathway">
    <text evidence="1">Cofactor biosynthesis; adenosylcobalamin biosynthesis.</text>
</comment>
<evidence type="ECO:0000259" key="5">
    <source>
        <dbReference type="Pfam" id="PF00590"/>
    </source>
</evidence>
<reference evidence="6" key="1">
    <citation type="submission" date="2021-07" db="EMBL/GenBank/DDBJ databases">
        <title>Complete genome sequence of Crassaminicella sp. 143-21, isolated from a deep-sea hydrothermal vent.</title>
        <authorList>
            <person name="Li X."/>
        </authorList>
    </citation>
    <scope>NUCLEOTIDE SEQUENCE</scope>
    <source>
        <strain evidence="6">143-21</strain>
    </source>
</reference>
<keyword evidence="6" id="KW-0808">Transferase</keyword>
<dbReference type="Pfam" id="PF00590">
    <property type="entry name" value="TP_methylase"/>
    <property type="match status" value="1"/>
</dbReference>
<accession>A0ABX8RE34</accession>
<sequence>MSKFYGIGTGPGDSSLVTVKAVNTLKKLDVLFAPQPKEGGESLALSIVKEYILPKTEIKQRHFPMNFNDEERINAWNKIAKSIENEVKSGKNVGFITLGDPMLYSTYVYILELLRGKVEIETIPGISAFSNIASSQNFPLVMDREALVILPCTADEEKIDFTLKNYNSIVLMKVYKNFKEIIKKLKKYDLIKYAILVSNSSQDREIVYHDLENIREDQISYFSTILINKENYHNK</sequence>
<protein>
    <submittedName>
        <fullName evidence="6">Cobalt-factor II C(20)-methyltransferase</fullName>
        <ecNumber evidence="6">2.1.1.151</ecNumber>
    </submittedName>
</protein>
<dbReference type="PROSITE" id="PS00839">
    <property type="entry name" value="SUMT_1"/>
    <property type="match status" value="1"/>
</dbReference>
<evidence type="ECO:0000256" key="4">
    <source>
        <dbReference type="PIRNR" id="PIRNR036427"/>
    </source>
</evidence>
<dbReference type="PANTHER" id="PTHR43467">
    <property type="entry name" value="COBALT-PRECORRIN-2 C(20)-METHYLTRANSFERASE"/>
    <property type="match status" value="1"/>
</dbReference>
<gene>
    <name evidence="6" type="ORF">KVH43_01060</name>
</gene>
<dbReference type="InterPro" id="IPR012382">
    <property type="entry name" value="CobI/CbiL"/>
</dbReference>
<evidence type="ECO:0000256" key="1">
    <source>
        <dbReference type="ARBA" id="ARBA00004953"/>
    </source>
</evidence>
<evidence type="ECO:0000256" key="2">
    <source>
        <dbReference type="ARBA" id="ARBA00005879"/>
    </source>
</evidence>
<dbReference type="InterPro" id="IPR006364">
    <property type="entry name" value="CobI/CbiL/CobIJ_dom"/>
</dbReference>
<dbReference type="PANTHER" id="PTHR43467:SF2">
    <property type="entry name" value="COBALT-PRECORRIN-2 C(20)-METHYLTRANSFERASE"/>
    <property type="match status" value="1"/>
</dbReference>
<dbReference type="EMBL" id="CP078093">
    <property type="protein sequence ID" value="QXM07358.1"/>
    <property type="molecule type" value="Genomic_DNA"/>
</dbReference>
<dbReference type="EC" id="2.1.1.151" evidence="6"/>
<dbReference type="PIRSF" id="PIRSF036427">
    <property type="entry name" value="Precrrn-2_mtase"/>
    <property type="match status" value="1"/>
</dbReference>
<dbReference type="NCBIfam" id="TIGR01467">
    <property type="entry name" value="cobI_cbiL"/>
    <property type="match status" value="1"/>
</dbReference>
<dbReference type="InterPro" id="IPR003043">
    <property type="entry name" value="Uropor_MeTrfase_CS"/>
</dbReference>
<keyword evidence="3" id="KW-0169">Cobalamin biosynthesis</keyword>
<keyword evidence="6" id="KW-0489">Methyltransferase</keyword>
<dbReference type="GO" id="GO:0043781">
    <property type="term" value="F:cobalt-factor II C20-methyltransferase activity"/>
    <property type="evidence" value="ECO:0007669"/>
    <property type="project" value="UniProtKB-EC"/>
</dbReference>
<feature type="domain" description="Tetrapyrrole methylase" evidence="5">
    <location>
        <begin position="3"/>
        <end position="209"/>
    </location>
</feature>
<dbReference type="InterPro" id="IPR000878">
    <property type="entry name" value="4pyrrol_Mease"/>
</dbReference>
<name>A0ABX8RE34_9CLOT</name>
<dbReference type="NCBIfam" id="NF004059">
    <property type="entry name" value="PRK05576.1-2"/>
    <property type="match status" value="1"/>
</dbReference>
<dbReference type="CDD" id="cd11645">
    <property type="entry name" value="Precorrin_2_C20_MT"/>
    <property type="match status" value="1"/>
</dbReference>
<evidence type="ECO:0000313" key="6">
    <source>
        <dbReference type="EMBL" id="QXM07358.1"/>
    </source>
</evidence>
<dbReference type="Proteomes" id="UP000886818">
    <property type="component" value="Chromosome"/>
</dbReference>